<dbReference type="InterPro" id="IPR000835">
    <property type="entry name" value="HTH_MarR-typ"/>
</dbReference>
<organism evidence="3 4">
    <name type="scientific">Streptomyces violarus</name>
    <dbReference type="NCBI Taxonomy" id="67380"/>
    <lineage>
        <taxon>Bacteria</taxon>
        <taxon>Bacillati</taxon>
        <taxon>Actinomycetota</taxon>
        <taxon>Actinomycetes</taxon>
        <taxon>Kitasatosporales</taxon>
        <taxon>Streptomycetaceae</taxon>
        <taxon>Streptomyces</taxon>
    </lineage>
</organism>
<evidence type="ECO:0000313" key="4">
    <source>
        <dbReference type="Proteomes" id="UP000572907"/>
    </source>
</evidence>
<name>A0A7W4ZZK6_9ACTN</name>
<dbReference type="EMBL" id="JACHXE010000015">
    <property type="protein sequence ID" value="MBB3081695.1"/>
    <property type="molecule type" value="Genomic_DNA"/>
</dbReference>
<reference evidence="3 4" key="1">
    <citation type="submission" date="2020-08" db="EMBL/GenBank/DDBJ databases">
        <title>Genomic Encyclopedia of Type Strains, Phase III (KMG-III): the genomes of soil and plant-associated and newly described type strains.</title>
        <authorList>
            <person name="Whitman W."/>
        </authorList>
    </citation>
    <scope>NUCLEOTIDE SEQUENCE [LARGE SCALE GENOMIC DNA]</scope>
    <source>
        <strain evidence="3 4">CECT 3237</strain>
    </source>
</reference>
<comment type="caution">
    <text evidence="3">The sequence shown here is derived from an EMBL/GenBank/DDBJ whole genome shotgun (WGS) entry which is preliminary data.</text>
</comment>
<dbReference type="InterPro" id="IPR036388">
    <property type="entry name" value="WH-like_DNA-bd_sf"/>
</dbReference>
<feature type="region of interest" description="Disordered" evidence="1">
    <location>
        <begin position="1"/>
        <end position="23"/>
    </location>
</feature>
<dbReference type="AlphaFoldDB" id="A0A7W4ZZK6"/>
<dbReference type="Proteomes" id="UP000572907">
    <property type="component" value="Unassembled WGS sequence"/>
</dbReference>
<sequence>MMQLRERGPMRQTHLARRRLGTDAATMTRTIQRLEKTGIVRRTRSTSDNEDYAVGGFTDDNLTRPLAVLERLETDLAAQTGCADPPPRPGTSDA</sequence>
<keyword evidence="4" id="KW-1185">Reference proteome</keyword>
<evidence type="ECO:0000259" key="2">
    <source>
        <dbReference type="Pfam" id="PF01047"/>
    </source>
</evidence>
<protein>
    <submittedName>
        <fullName evidence="3">DNA-binding Lrp family transcriptional regulator</fullName>
    </submittedName>
</protein>
<dbReference type="Pfam" id="PF01047">
    <property type="entry name" value="MarR"/>
    <property type="match status" value="1"/>
</dbReference>
<dbReference type="GO" id="GO:0003677">
    <property type="term" value="F:DNA binding"/>
    <property type="evidence" value="ECO:0007669"/>
    <property type="project" value="UniProtKB-KW"/>
</dbReference>
<dbReference type="InterPro" id="IPR036390">
    <property type="entry name" value="WH_DNA-bd_sf"/>
</dbReference>
<gene>
    <name evidence="3" type="ORF">FHS41_008253</name>
</gene>
<dbReference type="Gene3D" id="1.10.10.10">
    <property type="entry name" value="Winged helix-like DNA-binding domain superfamily/Winged helix DNA-binding domain"/>
    <property type="match status" value="1"/>
</dbReference>
<dbReference type="SUPFAM" id="SSF46785">
    <property type="entry name" value="Winged helix' DNA-binding domain"/>
    <property type="match status" value="1"/>
</dbReference>
<feature type="domain" description="HTH marR-type" evidence="2">
    <location>
        <begin position="2"/>
        <end position="48"/>
    </location>
</feature>
<proteinExistence type="predicted"/>
<evidence type="ECO:0000256" key="1">
    <source>
        <dbReference type="SAM" id="MobiDB-lite"/>
    </source>
</evidence>
<keyword evidence="3" id="KW-0238">DNA-binding</keyword>
<evidence type="ECO:0000313" key="3">
    <source>
        <dbReference type="EMBL" id="MBB3081695.1"/>
    </source>
</evidence>
<accession>A0A7W4ZZK6</accession>
<dbReference type="GO" id="GO:0003700">
    <property type="term" value="F:DNA-binding transcription factor activity"/>
    <property type="evidence" value="ECO:0007669"/>
    <property type="project" value="InterPro"/>
</dbReference>